<feature type="domain" description="PUA" evidence="1">
    <location>
        <begin position="70"/>
        <end position="145"/>
    </location>
</feature>
<dbReference type="SUPFAM" id="SSF88802">
    <property type="entry name" value="Pre-PUA domain"/>
    <property type="match status" value="1"/>
</dbReference>
<comment type="caution">
    <text evidence="2">The sequence shown here is derived from an EMBL/GenBank/DDBJ whole genome shotgun (WGS) entry which is preliminary data.</text>
</comment>
<dbReference type="PANTHER" id="PTHR22798:SF0">
    <property type="entry name" value="MALIGNANT T-CELL-AMPLIFIED SEQUENCE 1"/>
    <property type="match status" value="1"/>
</dbReference>
<gene>
    <name evidence="2" type="ORF">CM19_03290</name>
</gene>
<dbReference type="InterPro" id="IPR015947">
    <property type="entry name" value="PUA-like_sf"/>
</dbReference>
<dbReference type="GO" id="GO:0003723">
    <property type="term" value="F:RNA binding"/>
    <property type="evidence" value="ECO:0007669"/>
    <property type="project" value="InterPro"/>
</dbReference>
<dbReference type="EMBL" id="JFZT01000019">
    <property type="protein sequence ID" value="EZQ10868.1"/>
    <property type="molecule type" value="Genomic_DNA"/>
</dbReference>
<dbReference type="NCBIfam" id="TIGR03684">
    <property type="entry name" value="arCOG00985"/>
    <property type="match status" value="1"/>
</dbReference>
<dbReference type="NCBIfam" id="NF011150">
    <property type="entry name" value="PRK14560.1-1"/>
    <property type="match status" value="1"/>
</dbReference>
<dbReference type="NCBIfam" id="TIGR00451">
    <property type="entry name" value="unchar_dom_2"/>
    <property type="match status" value="1"/>
</dbReference>
<accession>A0A031LUP2</accession>
<dbReference type="InterPro" id="IPR004521">
    <property type="entry name" value="Uncharacterised_CHP00451"/>
</dbReference>
<dbReference type="STRING" id="1160895.CM19_03290"/>
<dbReference type="PIRSF" id="PIRSF005067">
    <property type="entry name" value="Tma_RNA-bind_prd"/>
    <property type="match status" value="1"/>
</dbReference>
<dbReference type="SMART" id="SM00359">
    <property type="entry name" value="PUA"/>
    <property type="match status" value="1"/>
</dbReference>
<proteinExistence type="predicted"/>
<dbReference type="PROSITE" id="PS50890">
    <property type="entry name" value="PUA"/>
    <property type="match status" value="1"/>
</dbReference>
<dbReference type="Proteomes" id="UP000024332">
    <property type="component" value="Unassembled WGS sequence"/>
</dbReference>
<dbReference type="OrthoDB" id="27972at2157"/>
<dbReference type="Pfam" id="PF01472">
    <property type="entry name" value="PUA"/>
    <property type="match status" value="1"/>
</dbReference>
<dbReference type="RefSeq" id="WP_048098967.1">
    <property type="nucleotide sequence ID" value="NZ_JFZT01000019.1"/>
</dbReference>
<dbReference type="InterPro" id="IPR036974">
    <property type="entry name" value="PUA_sf"/>
</dbReference>
<dbReference type="GO" id="GO:0001731">
    <property type="term" value="P:formation of translation preinitiation complex"/>
    <property type="evidence" value="ECO:0007669"/>
    <property type="project" value="TreeGrafter"/>
</dbReference>
<organism evidence="2 3">
    <name type="scientific">Candidatus Acidianus copahuensis</name>
    <dbReference type="NCBI Taxonomy" id="1160895"/>
    <lineage>
        <taxon>Archaea</taxon>
        <taxon>Thermoproteota</taxon>
        <taxon>Thermoprotei</taxon>
        <taxon>Sulfolobales</taxon>
        <taxon>Sulfolobaceae</taxon>
        <taxon>Acidianus</taxon>
    </lineage>
</organism>
<keyword evidence="3" id="KW-1185">Reference proteome</keyword>
<dbReference type="InterPro" id="IPR022430">
    <property type="entry name" value="CHP03684"/>
</dbReference>
<dbReference type="AlphaFoldDB" id="A0A031LUP2"/>
<dbReference type="Gene3D" id="2.30.130.10">
    <property type="entry name" value="PUA domain"/>
    <property type="match status" value="1"/>
</dbReference>
<dbReference type="Gene3D" id="3.10.450.120">
    <property type="entry name" value="Pre-PUA domain, domain 1"/>
    <property type="match status" value="1"/>
</dbReference>
<name>A0A031LUP2_9CREN</name>
<dbReference type="InterPro" id="IPR015266">
    <property type="entry name" value="DUF1947"/>
</dbReference>
<dbReference type="PANTHER" id="PTHR22798">
    <property type="entry name" value="MCT-1 PROTEIN"/>
    <property type="match status" value="1"/>
</dbReference>
<dbReference type="Pfam" id="PF09183">
    <property type="entry name" value="DUF1947"/>
    <property type="match status" value="1"/>
</dbReference>
<reference evidence="2 3" key="1">
    <citation type="submission" date="2014-03" db="EMBL/GenBank/DDBJ databases">
        <title>Draft genome sequence of the novel thermoacidophilic archaea Acidianus copahuensis ALE1 strain, isolated from Copahue volcanic area in Neuquen Argentina.</title>
        <authorList>
            <person name="Urbieta M.S."/>
            <person name="Rascovan N."/>
            <person name="Castro C."/>
            <person name="Revale S."/>
            <person name="Giaveno M.A."/>
            <person name="Vazquez M.P."/>
            <person name="Donati E.R."/>
        </authorList>
    </citation>
    <scope>NUCLEOTIDE SEQUENCE [LARGE SCALE GENOMIC DNA]</scope>
    <source>
        <strain evidence="2 3">ALE1</strain>
    </source>
</reference>
<evidence type="ECO:0000259" key="1">
    <source>
        <dbReference type="SMART" id="SM00359"/>
    </source>
</evidence>
<dbReference type="InterPro" id="IPR002478">
    <property type="entry name" value="PUA"/>
</dbReference>
<evidence type="ECO:0000313" key="2">
    <source>
        <dbReference type="EMBL" id="EZQ10868.1"/>
    </source>
</evidence>
<dbReference type="InterPro" id="IPR016437">
    <property type="entry name" value="MCT-1/Tma20"/>
</dbReference>
<evidence type="ECO:0000313" key="3">
    <source>
        <dbReference type="Proteomes" id="UP000024332"/>
    </source>
</evidence>
<dbReference type="SUPFAM" id="SSF88697">
    <property type="entry name" value="PUA domain-like"/>
    <property type="match status" value="1"/>
</dbReference>
<protein>
    <submittedName>
        <fullName evidence="2">RNA-binding protein</fullName>
    </submittedName>
</protein>
<sequence>MQRHFLSQKELKAVIEKVKQKYNIDINPEKAEIGKEKKQIFFFFDGKLSLFSEELIPTLCLIESLKLDLPYVEVDEGAVRAILKGADLFVPGIKSFHCENSKPGDIILVKTTAERPIAVMKMLITVEEALSTKKGKFAQSLHFLGDEIWKMCR</sequence>